<dbReference type="RefSeq" id="WP_307476665.1">
    <property type="nucleotide sequence ID" value="NZ_JAUSUB010000015.1"/>
</dbReference>
<dbReference type="InterPro" id="IPR049744">
    <property type="entry name" value="CC/Se_fam"/>
</dbReference>
<reference evidence="1 2" key="1">
    <citation type="submission" date="2023-07" db="EMBL/GenBank/DDBJ databases">
        <title>Genomic Encyclopedia of Type Strains, Phase IV (KMG-IV): sequencing the most valuable type-strain genomes for metagenomic binning, comparative biology and taxonomic classification.</title>
        <authorList>
            <person name="Goeker M."/>
        </authorList>
    </citation>
    <scope>NUCLEOTIDE SEQUENCE [LARGE SCALE GENOMIC DNA]</scope>
    <source>
        <strain evidence="1 2">DSM 23494</strain>
    </source>
</reference>
<proteinExistence type="predicted"/>
<protein>
    <submittedName>
        <fullName evidence="1">Uncharacterized protein</fullName>
    </submittedName>
</protein>
<comment type="caution">
    <text evidence="1">The sequence shown here is derived from an EMBL/GenBank/DDBJ whole genome shotgun (WGS) entry which is preliminary data.</text>
</comment>
<organism evidence="1 2">
    <name type="scientific">Cytobacillus purgationiresistens</name>
    <dbReference type="NCBI Taxonomy" id="863449"/>
    <lineage>
        <taxon>Bacteria</taxon>
        <taxon>Bacillati</taxon>
        <taxon>Bacillota</taxon>
        <taxon>Bacilli</taxon>
        <taxon>Bacillales</taxon>
        <taxon>Bacillaceae</taxon>
        <taxon>Cytobacillus</taxon>
    </lineage>
</organism>
<name>A0ABU0AJP4_9BACI</name>
<dbReference type="Proteomes" id="UP001238088">
    <property type="component" value="Unassembled WGS sequence"/>
</dbReference>
<dbReference type="EMBL" id="JAUSUB010000015">
    <property type="protein sequence ID" value="MDQ0271484.1"/>
    <property type="molecule type" value="Genomic_DNA"/>
</dbReference>
<accession>A0ABU0AJP4</accession>
<dbReference type="NCBIfam" id="NF041239">
    <property type="entry name" value="Moor_selen_rel"/>
    <property type="match status" value="1"/>
</dbReference>
<keyword evidence="2" id="KW-1185">Reference proteome</keyword>
<evidence type="ECO:0000313" key="1">
    <source>
        <dbReference type="EMBL" id="MDQ0271484.1"/>
    </source>
</evidence>
<sequence>MEILIDSAAKKWIHAKGSHLTIKNLIVNSCCSPGIQDTIAVPGTPKDLNRFKKMVVEDIEIYLEKNIKIQGSVSIKLSGFGLLKSLSVTI</sequence>
<gene>
    <name evidence="1" type="ORF">J2S17_003372</name>
</gene>
<evidence type="ECO:0000313" key="2">
    <source>
        <dbReference type="Proteomes" id="UP001238088"/>
    </source>
</evidence>